<dbReference type="GO" id="GO:0030144">
    <property type="term" value="F:alpha-1,6-mannosylglycoprotein 6-beta-N-acetylglucosaminyltransferase activity"/>
    <property type="evidence" value="ECO:0007669"/>
    <property type="project" value="UniProtKB-EC"/>
</dbReference>
<comment type="catalytic activity">
    <reaction evidence="13">
        <text>N(4)-{beta-D-GlcNAc-(1-&gt;2)-[beta-D-GlcNAc-(1-&gt;4)]-alpha-D-Man-(1-&gt;3)-[beta-D-GlcNAc-(1-&gt;2)-alpha-D-Man-(1-&gt;6)]-beta-D-Man-(1-&gt;4)-beta-D-GlcNAc-(1-&gt;4)-beta-D-GlcNAc}-L-asparaginyl-[protein] + UDP-N-acetyl-alpha-D-glucosamine = N(4)-{beta-D-GlcNAc-(1-&gt;2)-[beta-D-GlcNAc-(1-&gt;4)]-alpha-D-Man-(1-&gt;3)-[beta-D-GlcNAc-(1-&gt;2)-[beta-D-GlcNAc-(1-&gt;6)]-alpha-D-Man-(1-&gt;6)]-beta-D-Man-(1-&gt;4)-beta-D-GlcNAc-(1-&gt;4)-beta-D-GlcNAc}-L-asparaginyl-[protein] + UDP + H(+)</text>
        <dbReference type="Rhea" id="RHEA:16921"/>
        <dbReference type="Rhea" id="RHEA-COMP:14374"/>
        <dbReference type="Rhea" id="RHEA-COMP:14377"/>
        <dbReference type="ChEBI" id="CHEBI:15378"/>
        <dbReference type="ChEBI" id="CHEBI:57705"/>
        <dbReference type="ChEBI" id="CHEBI:58223"/>
        <dbReference type="ChEBI" id="CHEBI:139507"/>
        <dbReference type="ChEBI" id="CHEBI:139510"/>
        <dbReference type="EC" id="2.4.1.155"/>
    </reaction>
</comment>
<evidence type="ECO:0000256" key="12">
    <source>
        <dbReference type="ARBA" id="ARBA00023180"/>
    </source>
</evidence>
<keyword evidence="8" id="KW-0735">Signal-anchor</keyword>
<evidence type="ECO:0000256" key="7">
    <source>
        <dbReference type="ARBA" id="ARBA00022692"/>
    </source>
</evidence>
<evidence type="ECO:0000256" key="2">
    <source>
        <dbReference type="ARBA" id="ARBA00004922"/>
    </source>
</evidence>
<comment type="similarity">
    <text evidence="3">Belongs to the glycosyltransferase 18 family.</text>
</comment>
<keyword evidence="9" id="KW-1133">Transmembrane helix</keyword>
<keyword evidence="5" id="KW-0328">Glycosyltransferase</keyword>
<dbReference type="Proteomes" id="UP001152795">
    <property type="component" value="Unassembled WGS sequence"/>
</dbReference>
<accession>A0A7D9DQN7</accession>
<evidence type="ECO:0000256" key="11">
    <source>
        <dbReference type="ARBA" id="ARBA00023136"/>
    </source>
</evidence>
<dbReference type="GO" id="GO:0000139">
    <property type="term" value="C:Golgi membrane"/>
    <property type="evidence" value="ECO:0007669"/>
    <property type="project" value="UniProtKB-SubCell"/>
</dbReference>
<keyword evidence="10" id="KW-0333">Golgi apparatus</keyword>
<evidence type="ECO:0000256" key="5">
    <source>
        <dbReference type="ARBA" id="ARBA00022676"/>
    </source>
</evidence>
<dbReference type="EC" id="2.4.1.155" evidence="4"/>
<dbReference type="InterPro" id="IPR026116">
    <property type="entry name" value="GT18_cat"/>
</dbReference>
<evidence type="ECO:0000313" key="15">
    <source>
        <dbReference type="EMBL" id="CAB3990406.1"/>
    </source>
</evidence>
<evidence type="ECO:0000256" key="10">
    <source>
        <dbReference type="ARBA" id="ARBA00023034"/>
    </source>
</evidence>
<sequence>MVSLRVVYQLILIVWFGSLIFIFSHITDLGYPEPVPIATEYVNQNLYLPITEKSNIHSELTTNDVGTNSDELTSSEEIPVETLQCPLPEPSRAYPFCQENVVKLWDHGHQPCYKKFGVDKSDDCSVLKYLSEVEHWCPLLPGKNKIVDNKVKPVKAKLRTNIKGLFKILKHSYYKWTRNRLSSWWSEWVAGVEALKKQRKERNKLKKKILVFLGSFADVPTFFYAASSGGPLGELVQWTDVIASIYLLGHDVTVSAAKKNIPRLLGGPSDDGCIPEEHAHSSSRFDIIFTDIIGVGLIKNMTGPLYSKYKCRLRVVDSFGTNAEFNYHGYRKRIPGGASSWGKLDLDLRQFMTMFPHSPDNTFLGFVSGVKVNASESKRILAKKRNQCLIYGRVLDYWRGHSKYLQLLNQYVGVHSTTIRVSSVEKQSERVKMPGFVKNHGILGRDALMDLLQQSKIFVGLGFPYEGPAPLEAIANGAVFLNPKFKVPKNRTNSKFFKGKPTSRSLTSQSPYLEEFIGKPYVYTVDIKNLTEVNETLKIILKKKAPPFLPMEYTCEGMLERVDALIANQDFCDGKLWPPLDKLKIVLSQRGQSCKEACGSRGRICEPGYWEVINQKAFLKKLRKCETYESVSVLHAPSFNSKNAVCYLQDNVMLFSCVAKQRSLQRLCPCRSFRKEQVALCEGCY</sequence>
<dbReference type="PANTHER" id="PTHR15075">
    <property type="entry name" value="ALPHA-MANNOSIDE BETA-1,6-N-ACETYLGLUCOSAMINYLTRANSFERASE"/>
    <property type="match status" value="1"/>
</dbReference>
<keyword evidence="16" id="KW-1185">Reference proteome</keyword>
<keyword evidence="7" id="KW-0812">Transmembrane</keyword>
<comment type="subcellular location">
    <subcellularLocation>
        <location evidence="1">Golgi apparatus membrane</location>
        <topology evidence="1">Single-pass type II membrane protein</topology>
    </subcellularLocation>
</comment>
<dbReference type="UniPathway" id="UPA00378"/>
<dbReference type="GO" id="GO:0006487">
    <property type="term" value="P:protein N-linked glycosylation"/>
    <property type="evidence" value="ECO:0007669"/>
    <property type="project" value="TreeGrafter"/>
</dbReference>
<name>A0A7D9DQN7_PARCT</name>
<evidence type="ECO:0000256" key="1">
    <source>
        <dbReference type="ARBA" id="ARBA00004323"/>
    </source>
</evidence>
<dbReference type="Pfam" id="PF15024">
    <property type="entry name" value="Glyco_transf_18"/>
    <property type="match status" value="1"/>
</dbReference>
<dbReference type="EMBL" id="CACRXK020001652">
    <property type="protein sequence ID" value="CAB3990406.1"/>
    <property type="molecule type" value="Genomic_DNA"/>
</dbReference>
<proteinExistence type="inferred from homology"/>
<feature type="domain" description="Glycosyltransferase family 18 catalytic" evidence="14">
    <location>
        <begin position="112"/>
        <end position="670"/>
    </location>
</feature>
<organism evidence="15 16">
    <name type="scientific">Paramuricea clavata</name>
    <name type="common">Red gorgonian</name>
    <name type="synonym">Violescent sea-whip</name>
    <dbReference type="NCBI Taxonomy" id="317549"/>
    <lineage>
        <taxon>Eukaryota</taxon>
        <taxon>Metazoa</taxon>
        <taxon>Cnidaria</taxon>
        <taxon>Anthozoa</taxon>
        <taxon>Octocorallia</taxon>
        <taxon>Malacalcyonacea</taxon>
        <taxon>Plexauridae</taxon>
        <taxon>Paramuricea</taxon>
    </lineage>
</organism>
<evidence type="ECO:0000256" key="13">
    <source>
        <dbReference type="ARBA" id="ARBA00048243"/>
    </source>
</evidence>
<gene>
    <name evidence="15" type="ORF">PACLA_8A018820</name>
</gene>
<keyword evidence="11" id="KW-0472">Membrane</keyword>
<keyword evidence="12" id="KW-0325">Glycoprotein</keyword>
<evidence type="ECO:0000256" key="8">
    <source>
        <dbReference type="ARBA" id="ARBA00022968"/>
    </source>
</evidence>
<evidence type="ECO:0000256" key="3">
    <source>
        <dbReference type="ARBA" id="ARBA00007477"/>
    </source>
</evidence>
<evidence type="ECO:0000256" key="6">
    <source>
        <dbReference type="ARBA" id="ARBA00022679"/>
    </source>
</evidence>
<protein>
    <recommendedName>
        <fullName evidence="4">alpha-1,6-mannosyl-glycoprotein 6-beta-N-acetylglucosaminyltransferase</fullName>
        <ecNumber evidence="4">2.4.1.155</ecNumber>
    </recommendedName>
</protein>
<dbReference type="PANTHER" id="PTHR15075:SF2">
    <property type="entry name" value="ALPHA-1,6-MANNOSYLGLYCOPROTEIN 6-BETA-N-ACETYLGLUCOSAMINYLTRANSFERASE"/>
    <property type="match status" value="1"/>
</dbReference>
<evidence type="ECO:0000313" key="16">
    <source>
        <dbReference type="Proteomes" id="UP001152795"/>
    </source>
</evidence>
<evidence type="ECO:0000256" key="4">
    <source>
        <dbReference type="ARBA" id="ARBA00012671"/>
    </source>
</evidence>
<dbReference type="InterPro" id="IPR052105">
    <property type="entry name" value="MGAT5_Glycosyltransferase"/>
</dbReference>
<keyword evidence="6" id="KW-0808">Transferase</keyword>
<evidence type="ECO:0000256" key="9">
    <source>
        <dbReference type="ARBA" id="ARBA00022989"/>
    </source>
</evidence>
<evidence type="ECO:0000259" key="14">
    <source>
        <dbReference type="Pfam" id="PF15024"/>
    </source>
</evidence>
<comment type="caution">
    <text evidence="15">The sequence shown here is derived from an EMBL/GenBank/DDBJ whole genome shotgun (WGS) entry which is preliminary data.</text>
</comment>
<reference evidence="15" key="1">
    <citation type="submission" date="2020-04" db="EMBL/GenBank/DDBJ databases">
        <authorList>
            <person name="Alioto T."/>
            <person name="Alioto T."/>
            <person name="Gomez Garrido J."/>
        </authorList>
    </citation>
    <scope>NUCLEOTIDE SEQUENCE</scope>
    <source>
        <strain evidence="15">A484AB</strain>
    </source>
</reference>
<comment type="pathway">
    <text evidence="2">Protein modification; protein glycosylation.</text>
</comment>
<dbReference type="OrthoDB" id="2113294at2759"/>
<dbReference type="AlphaFoldDB" id="A0A7D9DQN7"/>